<dbReference type="EMBL" id="GBRH01282326">
    <property type="protein sequence ID" value="JAD15569.1"/>
    <property type="molecule type" value="Transcribed_RNA"/>
</dbReference>
<organism evidence="2">
    <name type="scientific">Arundo donax</name>
    <name type="common">Giant reed</name>
    <name type="synonym">Donax arundinaceus</name>
    <dbReference type="NCBI Taxonomy" id="35708"/>
    <lineage>
        <taxon>Eukaryota</taxon>
        <taxon>Viridiplantae</taxon>
        <taxon>Streptophyta</taxon>
        <taxon>Embryophyta</taxon>
        <taxon>Tracheophyta</taxon>
        <taxon>Spermatophyta</taxon>
        <taxon>Magnoliopsida</taxon>
        <taxon>Liliopsida</taxon>
        <taxon>Poales</taxon>
        <taxon>Poaceae</taxon>
        <taxon>PACMAD clade</taxon>
        <taxon>Arundinoideae</taxon>
        <taxon>Arundineae</taxon>
        <taxon>Arundo</taxon>
    </lineage>
</organism>
<evidence type="ECO:0000256" key="1">
    <source>
        <dbReference type="SAM" id="MobiDB-lite"/>
    </source>
</evidence>
<accession>A0A0A8XP97</accession>
<sequence length="124" mass="13830">MFKLWKNALESSLALLLDDAEANARTPDSVLMRVEEFSVTSQAVEHSFPALLVANGGENPDVLAEYIEDESETSRVGNQEQQLEQSPDRSEDEHFEFDMFEHLESSAPLGSLLIDTMIGQLNSE</sequence>
<evidence type="ECO:0000313" key="2">
    <source>
        <dbReference type="EMBL" id="JAD15569.1"/>
    </source>
</evidence>
<proteinExistence type="predicted"/>
<reference evidence="2" key="2">
    <citation type="journal article" date="2015" name="Data Brief">
        <title>Shoot transcriptome of the giant reed, Arundo donax.</title>
        <authorList>
            <person name="Barrero R.A."/>
            <person name="Guerrero F.D."/>
            <person name="Moolhuijzen P."/>
            <person name="Goolsby J.A."/>
            <person name="Tidwell J."/>
            <person name="Bellgard S.E."/>
            <person name="Bellgard M.I."/>
        </authorList>
    </citation>
    <scope>NUCLEOTIDE SEQUENCE</scope>
    <source>
        <tissue evidence="2">Shoot tissue taken approximately 20 cm above the soil surface</tissue>
    </source>
</reference>
<protein>
    <submittedName>
        <fullName evidence="2">Caf2</fullName>
    </submittedName>
</protein>
<dbReference type="AlphaFoldDB" id="A0A0A8XP97"/>
<feature type="compositionally biased region" description="Polar residues" evidence="1">
    <location>
        <begin position="74"/>
        <end position="85"/>
    </location>
</feature>
<name>A0A0A8XP97_ARUDO</name>
<reference evidence="2" key="1">
    <citation type="submission" date="2014-09" db="EMBL/GenBank/DDBJ databases">
        <authorList>
            <person name="Magalhaes I.L.F."/>
            <person name="Oliveira U."/>
            <person name="Santos F.R."/>
            <person name="Vidigal T.H.D.A."/>
            <person name="Brescovit A.D."/>
            <person name="Santos A.J."/>
        </authorList>
    </citation>
    <scope>NUCLEOTIDE SEQUENCE</scope>
    <source>
        <tissue evidence="2">Shoot tissue taken approximately 20 cm above the soil surface</tissue>
    </source>
</reference>
<feature type="region of interest" description="Disordered" evidence="1">
    <location>
        <begin position="69"/>
        <end position="93"/>
    </location>
</feature>